<name>A0A1M5GR67_9BACT</name>
<dbReference type="PANTHER" id="PTHR14969:SF13">
    <property type="entry name" value="AT30094P"/>
    <property type="match status" value="1"/>
</dbReference>
<organism evidence="3 4">
    <name type="scientific">Cnuella takakiae</name>
    <dbReference type="NCBI Taxonomy" id="1302690"/>
    <lineage>
        <taxon>Bacteria</taxon>
        <taxon>Pseudomonadati</taxon>
        <taxon>Bacteroidota</taxon>
        <taxon>Chitinophagia</taxon>
        <taxon>Chitinophagales</taxon>
        <taxon>Chitinophagaceae</taxon>
        <taxon>Cnuella</taxon>
    </lineage>
</organism>
<feature type="transmembrane region" description="Helical" evidence="1">
    <location>
        <begin position="12"/>
        <end position="38"/>
    </location>
</feature>
<evidence type="ECO:0000313" key="3">
    <source>
        <dbReference type="EMBL" id="SHG06121.1"/>
    </source>
</evidence>
<keyword evidence="4" id="KW-1185">Reference proteome</keyword>
<gene>
    <name evidence="3" type="ORF">SAMN05444008_11723</name>
</gene>
<dbReference type="STRING" id="1302690.BUE76_02665"/>
<feature type="transmembrane region" description="Helical" evidence="1">
    <location>
        <begin position="101"/>
        <end position="119"/>
    </location>
</feature>
<dbReference type="InterPro" id="IPR036938">
    <property type="entry name" value="PAP2/HPO_sf"/>
</dbReference>
<accession>A0A1M5GR67</accession>
<dbReference type="Proteomes" id="UP000184368">
    <property type="component" value="Unassembled WGS sequence"/>
</dbReference>
<dbReference type="PANTHER" id="PTHR14969">
    <property type="entry name" value="SPHINGOSINE-1-PHOSPHATE PHOSPHOHYDROLASE"/>
    <property type="match status" value="1"/>
</dbReference>
<reference evidence="3 4" key="1">
    <citation type="submission" date="2016-11" db="EMBL/GenBank/DDBJ databases">
        <authorList>
            <person name="Jaros S."/>
            <person name="Januszkiewicz K."/>
            <person name="Wedrychowicz H."/>
        </authorList>
    </citation>
    <scope>NUCLEOTIDE SEQUENCE [LARGE SCALE GENOMIC DNA]</scope>
    <source>
        <strain evidence="3 4">DSM 26897</strain>
    </source>
</reference>
<dbReference type="CDD" id="cd03392">
    <property type="entry name" value="PAP2_like_2"/>
    <property type="match status" value="1"/>
</dbReference>
<dbReference type="Pfam" id="PF01569">
    <property type="entry name" value="PAP2"/>
    <property type="match status" value="1"/>
</dbReference>
<evidence type="ECO:0000259" key="2">
    <source>
        <dbReference type="SMART" id="SM00014"/>
    </source>
</evidence>
<dbReference type="InterPro" id="IPR000326">
    <property type="entry name" value="PAP2/HPO"/>
</dbReference>
<feature type="transmembrane region" description="Helical" evidence="1">
    <location>
        <begin position="173"/>
        <end position="193"/>
    </location>
</feature>
<evidence type="ECO:0000313" key="4">
    <source>
        <dbReference type="Proteomes" id="UP000184368"/>
    </source>
</evidence>
<dbReference type="EMBL" id="FQUO01000017">
    <property type="protein sequence ID" value="SHG06121.1"/>
    <property type="molecule type" value="Genomic_DNA"/>
</dbReference>
<keyword evidence="1" id="KW-0472">Membrane</keyword>
<protein>
    <submittedName>
        <fullName evidence="3">Undecaprenyl-diphosphatase</fullName>
    </submittedName>
</protein>
<dbReference type="Gene3D" id="1.20.144.10">
    <property type="entry name" value="Phosphatidic acid phosphatase type 2/haloperoxidase"/>
    <property type="match status" value="2"/>
</dbReference>
<feature type="transmembrane region" description="Helical" evidence="1">
    <location>
        <begin position="68"/>
        <end position="94"/>
    </location>
</feature>
<keyword evidence="1" id="KW-0812">Transmembrane</keyword>
<keyword evidence="1" id="KW-1133">Transmembrane helix</keyword>
<feature type="domain" description="Phosphatidic acid phosphatase type 2/haloperoxidase" evidence="2">
    <location>
        <begin position="101"/>
        <end position="214"/>
    </location>
</feature>
<dbReference type="AlphaFoldDB" id="A0A1M5GR67"/>
<proteinExistence type="predicted"/>
<sequence>MVRQRIKKFWAGLALLSAEVVVVSALLTGAVVLFVYMVRRVFVLQNNSFDEKIFRALDPYVNESTNKLMVAVTFLGKHEFLIPANIALIFWFLLVRKHRWYSIKVPAVALSSLGLMFLLKNVFNRERPGIPLLEEAKGLSFPSGHALMSVTFYGLLIYAVYHLWKNETAKWSMISFLLLLILLIGFSRIYLRVHYTSDVLAGFAVGFLWLVLSLKLLGYMEHYSRRKLQPVVE</sequence>
<feature type="transmembrane region" description="Helical" evidence="1">
    <location>
        <begin position="139"/>
        <end position="161"/>
    </location>
</feature>
<feature type="transmembrane region" description="Helical" evidence="1">
    <location>
        <begin position="199"/>
        <end position="217"/>
    </location>
</feature>
<evidence type="ECO:0000256" key="1">
    <source>
        <dbReference type="SAM" id="Phobius"/>
    </source>
</evidence>
<dbReference type="SUPFAM" id="SSF48317">
    <property type="entry name" value="Acid phosphatase/Vanadium-dependent haloperoxidase"/>
    <property type="match status" value="1"/>
</dbReference>
<dbReference type="SMART" id="SM00014">
    <property type="entry name" value="acidPPc"/>
    <property type="match status" value="1"/>
</dbReference>